<dbReference type="EMBL" id="CH445337">
    <property type="protein sequence ID" value="EAT83767.2"/>
    <property type="molecule type" value="Genomic_DNA"/>
</dbReference>
<evidence type="ECO:0000313" key="2">
    <source>
        <dbReference type="EMBL" id="EAT83767.2"/>
    </source>
</evidence>
<dbReference type="RefSeq" id="XP_001798908.1">
    <property type="nucleotide sequence ID" value="XM_001798856.1"/>
</dbReference>
<reference evidence="3" key="1">
    <citation type="journal article" date="2007" name="Plant Cell">
        <title>Dothideomycete-plant interactions illuminated by genome sequencing and EST analysis of the wheat pathogen Stagonospora nodorum.</title>
        <authorList>
            <person name="Hane J.K."/>
            <person name="Lowe R.G."/>
            <person name="Solomon P.S."/>
            <person name="Tan K.C."/>
            <person name="Schoch C.L."/>
            <person name="Spatafora J.W."/>
            <person name="Crous P.W."/>
            <person name="Kodira C."/>
            <person name="Birren B.W."/>
            <person name="Galagan J.E."/>
            <person name="Torriani S.F."/>
            <person name="McDonald B.A."/>
            <person name="Oliver R.P."/>
        </authorList>
    </citation>
    <scope>NUCLEOTIDE SEQUENCE [LARGE SCALE GENOMIC DNA]</scope>
    <source>
        <strain evidence="3">SN15 / ATCC MYA-4574 / FGSC 10173</strain>
    </source>
</reference>
<dbReference type="AlphaFoldDB" id="Q0UI15"/>
<dbReference type="Pfam" id="PF06985">
    <property type="entry name" value="HET"/>
    <property type="match status" value="1"/>
</dbReference>
<dbReference type="VEuPathDB" id="FungiDB:JI435_085990"/>
<evidence type="ECO:0000259" key="1">
    <source>
        <dbReference type="Pfam" id="PF06985"/>
    </source>
</evidence>
<proteinExistence type="predicted"/>
<dbReference type="eggNOG" id="ENOG502RWZV">
    <property type="taxonomic scope" value="Eukaryota"/>
</dbReference>
<evidence type="ECO:0000313" key="3">
    <source>
        <dbReference type="Proteomes" id="UP000001055"/>
    </source>
</evidence>
<protein>
    <recommendedName>
        <fullName evidence="1">Heterokaryon incompatibility domain-containing protein</fullName>
    </recommendedName>
</protein>
<dbReference type="InterPro" id="IPR010730">
    <property type="entry name" value="HET"/>
</dbReference>
<dbReference type="STRING" id="321614.Q0UI15"/>
<gene>
    <name evidence="2" type="ORF">SNOG_08599</name>
</gene>
<feature type="domain" description="Heterokaryon incompatibility" evidence="1">
    <location>
        <begin position="31"/>
        <end position="80"/>
    </location>
</feature>
<name>Q0UI15_PHANO</name>
<dbReference type="KEGG" id="pno:SNOG_08599"/>
<organism evidence="2 3">
    <name type="scientific">Phaeosphaeria nodorum (strain SN15 / ATCC MYA-4574 / FGSC 10173)</name>
    <name type="common">Glume blotch fungus</name>
    <name type="synonym">Parastagonospora nodorum</name>
    <dbReference type="NCBI Taxonomy" id="321614"/>
    <lineage>
        <taxon>Eukaryota</taxon>
        <taxon>Fungi</taxon>
        <taxon>Dikarya</taxon>
        <taxon>Ascomycota</taxon>
        <taxon>Pezizomycotina</taxon>
        <taxon>Dothideomycetes</taxon>
        <taxon>Pleosporomycetidae</taxon>
        <taxon>Pleosporales</taxon>
        <taxon>Pleosporineae</taxon>
        <taxon>Phaeosphaeriaceae</taxon>
        <taxon>Parastagonospora</taxon>
    </lineage>
</organism>
<dbReference type="GeneID" id="5975807"/>
<sequence length="471" mass="53695">MLVSPKDRPERTLVKPGYSKIVETCARAASSRYKLPYAWIDTCCINKASSAELSEAINSMFRYYKEAVVCFAYLADVTDSGYSFNASRWFRRGWTLQELIAPKDLVFYGRRWDFRGTKATMAGRITEITGIPDAILKHEAELSEIPVAQRFSWASERKTTREEDVAYSLLGIFDINMAMLYGEGSKAFIRLQEQILSENADDSIFLWNEPFSYHKLTGILATHPKSFRQMRSIIAEPSFRPRDFHLTNRGVRLKLGLAWDDDTGLAIFPVKHSLGTAGKPAGVYLRRVGTDLFVRARPQDCPTVKAEVTYTEFTAVKSLTGKQATTILDTVMRVVKPADVRITRVVPQGLWDPASQFLHATHTGAILGYLEFKKDPYPPFAFIFFFRNGHWSATVVKGEEWLSIQKSNFYSHYKHNLDELRYFDTMGDARMSKIERVPPNSKVLTVHMRVARGTGRPHLEIQEIERKGRTS</sequence>
<dbReference type="PANTHER" id="PTHR10622:SF10">
    <property type="entry name" value="HET DOMAIN-CONTAINING PROTEIN"/>
    <property type="match status" value="1"/>
</dbReference>
<dbReference type="PANTHER" id="PTHR10622">
    <property type="entry name" value="HET DOMAIN-CONTAINING PROTEIN"/>
    <property type="match status" value="1"/>
</dbReference>
<dbReference type="HOGENOM" id="CLU_000288_138_11_1"/>
<accession>Q0UI15</accession>
<dbReference type="InParanoid" id="Q0UI15"/>
<dbReference type="Proteomes" id="UP000001055">
    <property type="component" value="Unassembled WGS sequence"/>
</dbReference>